<evidence type="ECO:0000313" key="8">
    <source>
        <dbReference type="RefSeq" id="XP_055362766.1"/>
    </source>
</evidence>
<keyword evidence="5" id="KW-0804">Transcription</keyword>
<evidence type="ECO:0000313" key="7">
    <source>
        <dbReference type="Proteomes" id="UP000515150"/>
    </source>
</evidence>
<evidence type="ECO:0000256" key="2">
    <source>
        <dbReference type="ARBA" id="ARBA00022737"/>
    </source>
</evidence>
<accession>A0A9W2XLH7</accession>
<dbReference type="InterPro" id="IPR004212">
    <property type="entry name" value="GTF2I"/>
</dbReference>
<dbReference type="GO" id="GO:0003677">
    <property type="term" value="F:DNA binding"/>
    <property type="evidence" value="ECO:0007669"/>
    <property type="project" value="UniProtKB-KW"/>
</dbReference>
<keyword evidence="6" id="KW-0539">Nucleus</keyword>
<evidence type="ECO:0000256" key="4">
    <source>
        <dbReference type="ARBA" id="ARBA00023125"/>
    </source>
</evidence>
<dbReference type="KEGG" id="bspl:114850824"/>
<dbReference type="InterPro" id="IPR036647">
    <property type="entry name" value="GTF2I-like_rpt_sf"/>
</dbReference>
<dbReference type="PROSITE" id="PS51139">
    <property type="entry name" value="GTF2I"/>
    <property type="match status" value="1"/>
</dbReference>
<dbReference type="SUPFAM" id="SSF117773">
    <property type="entry name" value="GTF2I-like repeat"/>
    <property type="match status" value="1"/>
</dbReference>
<dbReference type="Pfam" id="PF02946">
    <property type="entry name" value="GTF2I"/>
    <property type="match status" value="1"/>
</dbReference>
<keyword evidence="2" id="KW-0677">Repeat</keyword>
<dbReference type="OrthoDB" id="8419500at2759"/>
<evidence type="ECO:0000256" key="3">
    <source>
        <dbReference type="ARBA" id="ARBA00023015"/>
    </source>
</evidence>
<dbReference type="AlphaFoldDB" id="A0A9W2XLH7"/>
<evidence type="ECO:0000256" key="1">
    <source>
        <dbReference type="ARBA" id="ARBA00004123"/>
    </source>
</evidence>
<dbReference type="GeneID" id="114850824"/>
<evidence type="ECO:0000256" key="6">
    <source>
        <dbReference type="ARBA" id="ARBA00023242"/>
    </source>
</evidence>
<keyword evidence="4" id="KW-0238">DNA-binding</keyword>
<comment type="subcellular location">
    <subcellularLocation>
        <location evidence="1">Nucleus</location>
    </subcellularLocation>
</comment>
<evidence type="ECO:0000256" key="5">
    <source>
        <dbReference type="ARBA" id="ARBA00023163"/>
    </source>
</evidence>
<keyword evidence="7" id="KW-1185">Reference proteome</keyword>
<dbReference type="GO" id="GO:0005634">
    <property type="term" value="C:nucleus"/>
    <property type="evidence" value="ECO:0007669"/>
    <property type="project" value="UniProtKB-SubCell"/>
</dbReference>
<reference evidence="8" key="1">
    <citation type="submission" date="2025-08" db="UniProtKB">
        <authorList>
            <consortium name="RefSeq"/>
        </authorList>
    </citation>
    <scope>IDENTIFICATION</scope>
</reference>
<gene>
    <name evidence="8" type="primary">LOC114850824</name>
</gene>
<name>A0A9W2XLH7_BETSP</name>
<dbReference type="RefSeq" id="XP_055362766.1">
    <property type="nucleotide sequence ID" value="XM_055506791.1"/>
</dbReference>
<sequence length="259" mass="29001">MSFIDRIAKILREFFAFAHHGVFLVCLLDNEEPLYHHKAADTDRGQGFSISTDGFQVSSLEELGVETVVLSYDHQKATMKVSKVSSKGASNFLASTDTVNKFALHFKASAASSSAICTIKEPVNVLVKRVQELFNQKYKDVGGVGRIPYQSLRNHNVTIHAAGLPKGLTLKKPSFYGRKQLEDIMKAEDQISFHIGGENGAQSQNKSWIQDGRLQNGHMVTTHLKKIAPSHILMCHKQDVNFTKHFHFIKVYPYKCPTL</sequence>
<protein>
    <submittedName>
        <fullName evidence="8">Uncharacterized protein LOC114850824 isoform X1</fullName>
    </submittedName>
</protein>
<dbReference type="Proteomes" id="UP000515150">
    <property type="component" value="Chromosome 2"/>
</dbReference>
<organism evidence="7 8">
    <name type="scientific">Betta splendens</name>
    <name type="common">Siamese fighting fish</name>
    <dbReference type="NCBI Taxonomy" id="158456"/>
    <lineage>
        <taxon>Eukaryota</taxon>
        <taxon>Metazoa</taxon>
        <taxon>Chordata</taxon>
        <taxon>Craniata</taxon>
        <taxon>Vertebrata</taxon>
        <taxon>Euteleostomi</taxon>
        <taxon>Actinopterygii</taxon>
        <taxon>Neopterygii</taxon>
        <taxon>Teleostei</taxon>
        <taxon>Neoteleostei</taxon>
        <taxon>Acanthomorphata</taxon>
        <taxon>Anabantaria</taxon>
        <taxon>Anabantiformes</taxon>
        <taxon>Anabantoidei</taxon>
        <taxon>Osphronemidae</taxon>
        <taxon>Betta</taxon>
    </lineage>
</organism>
<keyword evidence="3" id="KW-0805">Transcription regulation</keyword>
<dbReference type="Gene3D" id="3.90.1460.10">
    <property type="entry name" value="GTF2I-like"/>
    <property type="match status" value="1"/>
</dbReference>
<proteinExistence type="predicted"/>